<dbReference type="Proteomes" id="UP001147653">
    <property type="component" value="Unassembled WGS sequence"/>
</dbReference>
<gene>
    <name evidence="9" type="ORF">OJ997_08485</name>
</gene>
<dbReference type="RefSeq" id="WP_270024638.1">
    <property type="nucleotide sequence ID" value="NZ_JAPDDP010000011.1"/>
</dbReference>
<dbReference type="AlphaFoldDB" id="A0A9X3N8F3"/>
<keyword evidence="10" id="KW-1185">Reference proteome</keyword>
<feature type="domain" description="Bacterial sugar transferase" evidence="8">
    <location>
        <begin position="259"/>
        <end position="448"/>
    </location>
</feature>
<dbReference type="NCBIfam" id="TIGR03025">
    <property type="entry name" value="EPS_sugtrans"/>
    <property type="match status" value="1"/>
</dbReference>
<feature type="transmembrane region" description="Helical" evidence="7">
    <location>
        <begin position="107"/>
        <end position="127"/>
    </location>
</feature>
<comment type="subcellular location">
    <subcellularLocation>
        <location evidence="1">Membrane</location>
        <topology evidence="1">Multi-pass membrane protein</topology>
    </subcellularLocation>
</comment>
<sequence>MVDVVAVWLALAGTYLAAEQIGDKPAVVAPDGVMLAMAIGLTLMWPAVFMAYGLYERQTRAIAPRSLDEILDLFHALLAGSLVLLVVDQGTMWAFDWAVYSPLESLMFLTCALVLVPLGRSCVRTFVLPNVLRPRRALIVGAGPEGRIVQRKLEAHPEFSLQVIGFVDDERDRDVLGTHKDLPRLIDTLEVDWVVVATTEPTNELLDLMREVRRPDVHLSIVPSYSELFASNATLEELEGIPIVSLPPMRLSRSIRTVKRAIDLVASGLGLLALSPLLAVIAIAIRIDSPGPIFFRQRRHGRGGSEFKIVKFRTMVADAEAQRLAMAHMNEMEGSGPLFKMANDPRITKVGAFLRKTSLDELPQLWNVLRGEMSLVGPRPFVVHESEQITGWAGRRLDTTPGITGLWQILGRNDIPFDEMVKLDYVYVTNWSLWWDIKILLRTIPTVLGRKGAY</sequence>
<proteinExistence type="inferred from homology"/>
<evidence type="ECO:0000256" key="2">
    <source>
        <dbReference type="ARBA" id="ARBA00006464"/>
    </source>
</evidence>
<feature type="transmembrane region" description="Helical" evidence="7">
    <location>
        <begin position="67"/>
        <end position="87"/>
    </location>
</feature>
<evidence type="ECO:0000256" key="1">
    <source>
        <dbReference type="ARBA" id="ARBA00004141"/>
    </source>
</evidence>
<keyword evidence="4 7" id="KW-0812">Transmembrane</keyword>
<dbReference type="InterPro" id="IPR036291">
    <property type="entry name" value="NAD(P)-bd_dom_sf"/>
</dbReference>
<dbReference type="GO" id="GO:0016780">
    <property type="term" value="F:phosphotransferase activity, for other substituted phosphate groups"/>
    <property type="evidence" value="ECO:0007669"/>
    <property type="project" value="TreeGrafter"/>
</dbReference>
<evidence type="ECO:0000256" key="7">
    <source>
        <dbReference type="SAM" id="Phobius"/>
    </source>
</evidence>
<dbReference type="InterPro" id="IPR003362">
    <property type="entry name" value="Bact_transf"/>
</dbReference>
<evidence type="ECO:0000313" key="10">
    <source>
        <dbReference type="Proteomes" id="UP001147653"/>
    </source>
</evidence>
<keyword evidence="5 7" id="KW-1133">Transmembrane helix</keyword>
<evidence type="ECO:0000256" key="6">
    <source>
        <dbReference type="ARBA" id="ARBA00023136"/>
    </source>
</evidence>
<dbReference type="PANTHER" id="PTHR30576">
    <property type="entry name" value="COLANIC BIOSYNTHESIS UDP-GLUCOSE LIPID CARRIER TRANSFERASE"/>
    <property type="match status" value="1"/>
</dbReference>
<dbReference type="PANTHER" id="PTHR30576:SF0">
    <property type="entry name" value="UNDECAPRENYL-PHOSPHATE N-ACETYLGALACTOSAMINYL 1-PHOSPHATE TRANSFERASE-RELATED"/>
    <property type="match status" value="1"/>
</dbReference>
<dbReference type="Gene3D" id="3.40.50.720">
    <property type="entry name" value="NAD(P)-binding Rossmann-like Domain"/>
    <property type="match status" value="1"/>
</dbReference>
<reference evidence="9" key="1">
    <citation type="submission" date="2022-10" db="EMBL/GenBank/DDBJ databases">
        <title>The WGS of Solirubrobacter phytolaccae KCTC 29190.</title>
        <authorList>
            <person name="Jiang Z."/>
        </authorList>
    </citation>
    <scope>NUCLEOTIDE SEQUENCE</scope>
    <source>
        <strain evidence="9">KCTC 29190</strain>
    </source>
</reference>
<feature type="transmembrane region" description="Helical" evidence="7">
    <location>
        <begin position="34"/>
        <end position="55"/>
    </location>
</feature>
<evidence type="ECO:0000259" key="8">
    <source>
        <dbReference type="Pfam" id="PF02397"/>
    </source>
</evidence>
<name>A0A9X3N8F3_9ACTN</name>
<evidence type="ECO:0000256" key="5">
    <source>
        <dbReference type="ARBA" id="ARBA00022989"/>
    </source>
</evidence>
<dbReference type="EMBL" id="JAPDDP010000011">
    <property type="protein sequence ID" value="MDA0180330.1"/>
    <property type="molecule type" value="Genomic_DNA"/>
</dbReference>
<comment type="caution">
    <text evidence="9">The sequence shown here is derived from an EMBL/GenBank/DDBJ whole genome shotgun (WGS) entry which is preliminary data.</text>
</comment>
<accession>A0A9X3N8F3</accession>
<dbReference type="InterPro" id="IPR017475">
    <property type="entry name" value="EPS_sugar_tfrase"/>
</dbReference>
<dbReference type="GO" id="GO:0016020">
    <property type="term" value="C:membrane"/>
    <property type="evidence" value="ECO:0007669"/>
    <property type="project" value="UniProtKB-SubCell"/>
</dbReference>
<evidence type="ECO:0000313" key="9">
    <source>
        <dbReference type="EMBL" id="MDA0180330.1"/>
    </source>
</evidence>
<keyword evidence="6 7" id="KW-0472">Membrane</keyword>
<protein>
    <submittedName>
        <fullName evidence="9">Sugar transferase</fullName>
    </submittedName>
</protein>
<dbReference type="SUPFAM" id="SSF51735">
    <property type="entry name" value="NAD(P)-binding Rossmann-fold domains"/>
    <property type="match status" value="1"/>
</dbReference>
<keyword evidence="3 9" id="KW-0808">Transferase</keyword>
<evidence type="ECO:0000256" key="4">
    <source>
        <dbReference type="ARBA" id="ARBA00022692"/>
    </source>
</evidence>
<evidence type="ECO:0000256" key="3">
    <source>
        <dbReference type="ARBA" id="ARBA00022679"/>
    </source>
</evidence>
<organism evidence="9 10">
    <name type="scientific">Solirubrobacter phytolaccae</name>
    <dbReference type="NCBI Taxonomy" id="1404360"/>
    <lineage>
        <taxon>Bacteria</taxon>
        <taxon>Bacillati</taxon>
        <taxon>Actinomycetota</taxon>
        <taxon>Thermoleophilia</taxon>
        <taxon>Solirubrobacterales</taxon>
        <taxon>Solirubrobacteraceae</taxon>
        <taxon>Solirubrobacter</taxon>
    </lineage>
</organism>
<feature type="transmembrane region" description="Helical" evidence="7">
    <location>
        <begin position="261"/>
        <end position="285"/>
    </location>
</feature>
<dbReference type="Pfam" id="PF02397">
    <property type="entry name" value="Bac_transf"/>
    <property type="match status" value="1"/>
</dbReference>
<comment type="similarity">
    <text evidence="2">Belongs to the bacterial sugar transferase family.</text>
</comment>